<dbReference type="InterPro" id="IPR036869">
    <property type="entry name" value="J_dom_sf"/>
</dbReference>
<comment type="caution">
    <text evidence="2">The sequence shown here is derived from an EMBL/GenBank/DDBJ whole genome shotgun (WGS) entry which is preliminary data.</text>
</comment>
<accession>A0A507ECP8</accession>
<dbReference type="Gene3D" id="1.10.287.110">
    <property type="entry name" value="DnaJ domain"/>
    <property type="match status" value="1"/>
</dbReference>
<gene>
    <name evidence="2" type="ORF">PhCBS80983_g01530</name>
</gene>
<sequence length="223" mass="26309">MAQDDDDFDVDTYLRVEATGFNQDKEVERILKMQATTRNPLEILDHPPGVYIFLKVEDRAVKVSFRKKSLLLHPDKCKHERAQETFEILKKAETEVMDEEKRKVLVGFVRDARDSVLRRKGIKGPVEEGEPRWEAMAQDVELVNLIKLEARKMFLDDQNRVKLRMKNEFDRRATDAEEKLNERKRKLEHDKAWEATREERVGNWRDFMKKGGKKKVKKSSAPK</sequence>
<evidence type="ECO:0000313" key="3">
    <source>
        <dbReference type="Proteomes" id="UP000318582"/>
    </source>
</evidence>
<dbReference type="PANTHER" id="PTHR46620:SF1">
    <property type="entry name" value="J DOMAIN-CONTAINING PROTEIN SPF31"/>
    <property type="match status" value="1"/>
</dbReference>
<dbReference type="InterPro" id="IPR001623">
    <property type="entry name" value="DnaJ_domain"/>
</dbReference>
<dbReference type="SMART" id="SM00271">
    <property type="entry name" value="DnaJ"/>
    <property type="match status" value="1"/>
</dbReference>
<evidence type="ECO:0000259" key="1">
    <source>
        <dbReference type="PROSITE" id="PS50076"/>
    </source>
</evidence>
<dbReference type="SUPFAM" id="SSF46565">
    <property type="entry name" value="Chaperone J-domain"/>
    <property type="match status" value="1"/>
</dbReference>
<dbReference type="AlphaFoldDB" id="A0A507ECP8"/>
<name>A0A507ECP8_9FUNG</name>
<proteinExistence type="predicted"/>
<dbReference type="PANTHER" id="PTHR46620">
    <property type="entry name" value="J DOMAIN-CONTAINING PROTEIN SPF31"/>
    <property type="match status" value="1"/>
</dbReference>
<evidence type="ECO:0000313" key="2">
    <source>
        <dbReference type="EMBL" id="TPX60830.1"/>
    </source>
</evidence>
<protein>
    <recommendedName>
        <fullName evidence="1">J domain-containing protein</fullName>
    </recommendedName>
</protein>
<dbReference type="PROSITE" id="PS50076">
    <property type="entry name" value="DNAJ_2"/>
    <property type="match status" value="1"/>
</dbReference>
<organism evidence="2 3">
    <name type="scientific">Powellomyces hirtus</name>
    <dbReference type="NCBI Taxonomy" id="109895"/>
    <lineage>
        <taxon>Eukaryota</taxon>
        <taxon>Fungi</taxon>
        <taxon>Fungi incertae sedis</taxon>
        <taxon>Chytridiomycota</taxon>
        <taxon>Chytridiomycota incertae sedis</taxon>
        <taxon>Chytridiomycetes</taxon>
        <taxon>Spizellomycetales</taxon>
        <taxon>Powellomycetaceae</taxon>
        <taxon>Powellomyces</taxon>
    </lineage>
</organism>
<feature type="domain" description="J" evidence="1">
    <location>
        <begin position="39"/>
        <end position="117"/>
    </location>
</feature>
<dbReference type="Proteomes" id="UP000318582">
    <property type="component" value="Unassembled WGS sequence"/>
</dbReference>
<dbReference type="Pfam" id="PF00226">
    <property type="entry name" value="DnaJ"/>
    <property type="match status" value="1"/>
</dbReference>
<keyword evidence="3" id="KW-1185">Reference proteome</keyword>
<dbReference type="STRING" id="109895.A0A507ECP8"/>
<dbReference type="CDD" id="cd06257">
    <property type="entry name" value="DnaJ"/>
    <property type="match status" value="1"/>
</dbReference>
<dbReference type="OrthoDB" id="342454at2759"/>
<reference evidence="2 3" key="1">
    <citation type="journal article" date="2019" name="Sci. Rep.">
        <title>Comparative genomics of chytrid fungi reveal insights into the obligate biotrophic and pathogenic lifestyle of Synchytrium endobioticum.</title>
        <authorList>
            <person name="van de Vossenberg B.T.L.H."/>
            <person name="Warris S."/>
            <person name="Nguyen H.D.T."/>
            <person name="van Gent-Pelzer M.P.E."/>
            <person name="Joly D.L."/>
            <person name="van de Geest H.C."/>
            <person name="Bonants P.J.M."/>
            <person name="Smith D.S."/>
            <person name="Levesque C.A."/>
            <person name="van der Lee T.A.J."/>
        </authorList>
    </citation>
    <scope>NUCLEOTIDE SEQUENCE [LARGE SCALE GENOMIC DNA]</scope>
    <source>
        <strain evidence="2 3">CBS 809.83</strain>
    </source>
</reference>
<dbReference type="EMBL" id="QEAQ01000012">
    <property type="protein sequence ID" value="TPX60830.1"/>
    <property type="molecule type" value="Genomic_DNA"/>
</dbReference>